<evidence type="ECO:0000256" key="1">
    <source>
        <dbReference type="SAM" id="MobiDB-lite"/>
    </source>
</evidence>
<proteinExistence type="predicted"/>
<comment type="caution">
    <text evidence="2">The sequence shown here is derived from an EMBL/GenBank/DDBJ whole genome shotgun (WGS) entry which is preliminary data.</text>
</comment>
<accession>A0A150LAX0</accession>
<dbReference type="Proteomes" id="UP000075683">
    <property type="component" value="Unassembled WGS sequence"/>
</dbReference>
<sequence>MAERSSVFFERISLIYCTQIPGIFHPPFFRGGVPAGFSDPSRKKDPLSAGISPRSGSRFPDGRRKRLPPQKMKAKKKPPFSQKRQAPADIPGKRPFKKESARSRFPLC</sequence>
<evidence type="ECO:0000313" key="3">
    <source>
        <dbReference type="Proteomes" id="UP000075683"/>
    </source>
</evidence>
<gene>
    <name evidence="2" type="ORF">B4135_3815</name>
</gene>
<dbReference type="EMBL" id="LQYT01000130">
    <property type="protein sequence ID" value="KYD09491.1"/>
    <property type="molecule type" value="Genomic_DNA"/>
</dbReference>
<dbReference type="AlphaFoldDB" id="A0A150LAX0"/>
<evidence type="ECO:0000313" key="2">
    <source>
        <dbReference type="EMBL" id="KYD09491.1"/>
    </source>
</evidence>
<organism evidence="2 3">
    <name type="scientific">Caldibacillus debilis</name>
    <dbReference type="NCBI Taxonomy" id="301148"/>
    <lineage>
        <taxon>Bacteria</taxon>
        <taxon>Bacillati</taxon>
        <taxon>Bacillota</taxon>
        <taxon>Bacilli</taxon>
        <taxon>Bacillales</taxon>
        <taxon>Bacillaceae</taxon>
        <taxon>Caldibacillus</taxon>
    </lineage>
</organism>
<dbReference type="STRING" id="301148.B4135_3815"/>
<protein>
    <submittedName>
        <fullName evidence="2">Uncharacterized protein</fullName>
    </submittedName>
</protein>
<name>A0A150LAX0_9BACI</name>
<reference evidence="2 3" key="1">
    <citation type="submission" date="2016-01" db="EMBL/GenBank/DDBJ databases">
        <title>Draft Genome Sequences of Seven Thermophilic Sporeformers Isolated from Foods.</title>
        <authorList>
            <person name="Berendsen E.M."/>
            <person name="Wells-Bennik M.H."/>
            <person name="Krawcyk A.O."/>
            <person name="De Jong A."/>
            <person name="Holsappel S."/>
            <person name="Eijlander R.T."/>
            <person name="Kuipers O.P."/>
        </authorList>
    </citation>
    <scope>NUCLEOTIDE SEQUENCE [LARGE SCALE GENOMIC DNA]</scope>
    <source>
        <strain evidence="2 3">B4135</strain>
    </source>
</reference>
<feature type="compositionally biased region" description="Basic residues" evidence="1">
    <location>
        <begin position="63"/>
        <end position="78"/>
    </location>
</feature>
<feature type="region of interest" description="Disordered" evidence="1">
    <location>
        <begin position="34"/>
        <end position="108"/>
    </location>
</feature>